<evidence type="ECO:0000256" key="1">
    <source>
        <dbReference type="ARBA" id="ARBA00004906"/>
    </source>
</evidence>
<keyword evidence="3" id="KW-0833">Ubl conjugation pathway</keyword>
<sequence length="649" mass="68541">MLALHHLFVNKMFPCSRLIAVVGWGVAVSLGTQTTAAIANEITGSQPILLAQANPQQTILYVDPKTGDDLNGRGTPDSPVRSITRALQMAMPNSVIQLAEGVYSKDTGETFPIYLKSGVTVQGNPDTRGQGFLIRGSGWFLSRTFARQNVAIVAVDRAVISGVTITNPEPQGYGLWAESTSPIVDGNTFTGSTHDGISLVGNSQAKVSNNVFVRNGANGITIYGTSRAEIRENIFEATGFGINVNEQATPLIIGNRITQNRDGVVVQASAAPILRNNSIEGNERDGLVAIAQSHPNLGTSNEPGGNFIRNNGQQDVNSASAAEILSFGNEILKVSGKLNATGKPTTSEIASVKAEKEFPAPAVKPSTPVVQPVAATVPKPSPASTQKPVALAVKPRNPAPSRTTDTKTKLTEPETSFPVPAALSAQSTPTPPMQTIALTSEAKVPTVRLPATTTARPSFAPPQKPAARRTLPTPPAPVSYRPPEVRSTAQTSPQPVTQPTAIAINVPPPERSSESPVSFAPPQQPMTTAARSGEGLGLLPVPDAKPPLGNVGRSNRNVYRGTQPTGSDDSPPVPPNLTALINLRYRVVVPTTDRDEHARVKAVVPDAFRTFVNGRSVLQVGAFGDRAKAEELMQSLSQQGIRVVIEELR</sequence>
<dbReference type="InterPro" id="IPR011050">
    <property type="entry name" value="Pectin_lyase_fold/virulence"/>
</dbReference>
<dbReference type="Pfam" id="PF07602">
    <property type="entry name" value="DUF1565"/>
    <property type="match status" value="1"/>
</dbReference>
<accession>A0A7C3PEE3</accession>
<organism evidence="6">
    <name type="scientific">Oscillatoriales cyanobacterium SpSt-418</name>
    <dbReference type="NCBI Taxonomy" id="2282169"/>
    <lineage>
        <taxon>Bacteria</taxon>
        <taxon>Bacillati</taxon>
        <taxon>Cyanobacteriota</taxon>
        <taxon>Cyanophyceae</taxon>
        <taxon>Oscillatoriophycideae</taxon>
        <taxon>Oscillatoriales</taxon>
    </lineage>
</organism>
<evidence type="ECO:0000313" key="6">
    <source>
        <dbReference type="EMBL" id="HFM98034.1"/>
    </source>
</evidence>
<dbReference type="InterPro" id="IPR051550">
    <property type="entry name" value="SCF-Subunits/Alg-Epimerases"/>
</dbReference>
<dbReference type="AlphaFoldDB" id="A0A7C3PEE3"/>
<proteinExistence type="predicted"/>
<dbReference type="SMART" id="SM00710">
    <property type="entry name" value="PbH1"/>
    <property type="match status" value="6"/>
</dbReference>
<keyword evidence="2" id="KW-0677">Repeat</keyword>
<evidence type="ECO:0000259" key="5">
    <source>
        <dbReference type="PROSITE" id="PS51724"/>
    </source>
</evidence>
<dbReference type="EMBL" id="DSRU01000139">
    <property type="protein sequence ID" value="HFM98034.1"/>
    <property type="molecule type" value="Genomic_DNA"/>
</dbReference>
<dbReference type="InterPro" id="IPR006626">
    <property type="entry name" value="PbH1"/>
</dbReference>
<dbReference type="InterPro" id="IPR012334">
    <property type="entry name" value="Pectin_lyas_fold"/>
</dbReference>
<feature type="domain" description="SPOR" evidence="5">
    <location>
        <begin position="610"/>
        <end position="649"/>
    </location>
</feature>
<feature type="compositionally biased region" description="Polar residues" evidence="4">
    <location>
        <begin position="487"/>
        <end position="500"/>
    </location>
</feature>
<dbReference type="PROSITE" id="PS51724">
    <property type="entry name" value="SPOR"/>
    <property type="match status" value="1"/>
</dbReference>
<dbReference type="Gene3D" id="2.160.20.10">
    <property type="entry name" value="Single-stranded right-handed beta-helix, Pectin lyase-like"/>
    <property type="match status" value="1"/>
</dbReference>
<feature type="region of interest" description="Disordered" evidence="4">
    <location>
        <begin position="446"/>
        <end position="574"/>
    </location>
</feature>
<dbReference type="GO" id="GO:0042834">
    <property type="term" value="F:peptidoglycan binding"/>
    <property type="evidence" value="ECO:0007669"/>
    <property type="project" value="InterPro"/>
</dbReference>
<evidence type="ECO:0000256" key="2">
    <source>
        <dbReference type="ARBA" id="ARBA00022737"/>
    </source>
</evidence>
<comment type="caution">
    <text evidence="6">The sequence shown here is derived from an EMBL/GenBank/DDBJ whole genome shotgun (WGS) entry which is preliminary data.</text>
</comment>
<feature type="region of interest" description="Disordered" evidence="4">
    <location>
        <begin position="394"/>
        <end position="415"/>
    </location>
</feature>
<evidence type="ECO:0000256" key="4">
    <source>
        <dbReference type="SAM" id="MobiDB-lite"/>
    </source>
</evidence>
<evidence type="ECO:0000256" key="3">
    <source>
        <dbReference type="ARBA" id="ARBA00022786"/>
    </source>
</evidence>
<dbReference type="PANTHER" id="PTHR22990">
    <property type="entry name" value="F-BOX ONLY PROTEIN"/>
    <property type="match status" value="1"/>
</dbReference>
<gene>
    <name evidence="6" type="ORF">ENR64_09825</name>
</gene>
<dbReference type="InterPro" id="IPR022441">
    <property type="entry name" value="Para_beta_helix_rpt-2"/>
</dbReference>
<dbReference type="NCBIfam" id="TIGR03804">
    <property type="entry name" value="para_beta_helix"/>
    <property type="match status" value="2"/>
</dbReference>
<comment type="pathway">
    <text evidence="1">Protein modification; protein ubiquitination.</text>
</comment>
<dbReference type="SUPFAM" id="SSF51126">
    <property type="entry name" value="Pectin lyase-like"/>
    <property type="match status" value="1"/>
</dbReference>
<dbReference type="InterPro" id="IPR011459">
    <property type="entry name" value="DUF1565"/>
</dbReference>
<dbReference type="PANTHER" id="PTHR22990:SF15">
    <property type="entry name" value="F-BOX ONLY PROTEIN 10"/>
    <property type="match status" value="1"/>
</dbReference>
<protein>
    <submittedName>
        <fullName evidence="6">DUF1565 domain-containing protein</fullName>
    </submittedName>
</protein>
<dbReference type="InterPro" id="IPR007730">
    <property type="entry name" value="SPOR-like_dom"/>
</dbReference>
<name>A0A7C3PEE3_9CYAN</name>
<reference evidence="6" key="1">
    <citation type="journal article" date="2020" name="mSystems">
        <title>Genome- and Community-Level Interaction Insights into Carbon Utilization and Element Cycling Functions of Hydrothermarchaeota in Hydrothermal Sediment.</title>
        <authorList>
            <person name="Zhou Z."/>
            <person name="Liu Y."/>
            <person name="Xu W."/>
            <person name="Pan J."/>
            <person name="Luo Z.H."/>
            <person name="Li M."/>
        </authorList>
    </citation>
    <scope>NUCLEOTIDE SEQUENCE [LARGE SCALE GENOMIC DNA]</scope>
    <source>
        <strain evidence="6">SpSt-418</strain>
    </source>
</reference>
<feature type="compositionally biased region" description="Polar residues" evidence="4">
    <location>
        <begin position="552"/>
        <end position="568"/>
    </location>
</feature>